<protein>
    <submittedName>
        <fullName evidence="1">Uncharacterized protein</fullName>
    </submittedName>
</protein>
<dbReference type="AlphaFoldDB" id="A0A2P2N4T7"/>
<evidence type="ECO:0000313" key="1">
    <source>
        <dbReference type="EMBL" id="MBX37416.1"/>
    </source>
</evidence>
<accession>A0A2P2N4T7</accession>
<reference evidence="1" key="1">
    <citation type="submission" date="2018-02" db="EMBL/GenBank/DDBJ databases">
        <title>Rhizophora mucronata_Transcriptome.</title>
        <authorList>
            <person name="Meera S.P."/>
            <person name="Sreeshan A."/>
            <person name="Augustine A."/>
        </authorList>
    </citation>
    <scope>NUCLEOTIDE SEQUENCE</scope>
    <source>
        <tissue evidence="1">Leaf</tissue>
    </source>
</reference>
<dbReference type="EMBL" id="GGEC01056932">
    <property type="protein sequence ID" value="MBX37416.1"/>
    <property type="molecule type" value="Transcribed_RNA"/>
</dbReference>
<name>A0A2P2N4T7_RHIMU</name>
<organism evidence="1">
    <name type="scientific">Rhizophora mucronata</name>
    <name type="common">Asiatic mangrove</name>
    <dbReference type="NCBI Taxonomy" id="61149"/>
    <lineage>
        <taxon>Eukaryota</taxon>
        <taxon>Viridiplantae</taxon>
        <taxon>Streptophyta</taxon>
        <taxon>Embryophyta</taxon>
        <taxon>Tracheophyta</taxon>
        <taxon>Spermatophyta</taxon>
        <taxon>Magnoliopsida</taxon>
        <taxon>eudicotyledons</taxon>
        <taxon>Gunneridae</taxon>
        <taxon>Pentapetalae</taxon>
        <taxon>rosids</taxon>
        <taxon>fabids</taxon>
        <taxon>Malpighiales</taxon>
        <taxon>Rhizophoraceae</taxon>
        <taxon>Rhizophora</taxon>
    </lineage>
</organism>
<proteinExistence type="predicted"/>
<sequence>MFLYHEPEIMCSTLHWSLTNLAKGCNGRKLTGILYILESSFILDVLYLL</sequence>